<dbReference type="InterPro" id="IPR002401">
    <property type="entry name" value="Cyt_P450_E_grp-I"/>
</dbReference>
<evidence type="ECO:0000313" key="7">
    <source>
        <dbReference type="EMBL" id="SPO06038.1"/>
    </source>
</evidence>
<name>A0AAE8N6I3_9PEZI</name>
<dbReference type="InterPro" id="IPR036396">
    <property type="entry name" value="Cyt_P450_sf"/>
</dbReference>
<dbReference type="InterPro" id="IPR001128">
    <property type="entry name" value="Cyt_P450"/>
</dbReference>
<dbReference type="PANTHER" id="PTHR24305">
    <property type="entry name" value="CYTOCHROME P450"/>
    <property type="match status" value="1"/>
</dbReference>
<evidence type="ECO:0000256" key="2">
    <source>
        <dbReference type="ARBA" id="ARBA00022617"/>
    </source>
</evidence>
<evidence type="ECO:0000256" key="5">
    <source>
        <dbReference type="PIRSR" id="PIRSR602401-1"/>
    </source>
</evidence>
<evidence type="ECO:0000256" key="4">
    <source>
        <dbReference type="ARBA" id="ARBA00023004"/>
    </source>
</evidence>
<gene>
    <name evidence="7" type="ORF">DNG_08727</name>
</gene>
<feature type="transmembrane region" description="Helical" evidence="6">
    <location>
        <begin position="12"/>
        <end position="31"/>
    </location>
</feature>
<dbReference type="AlphaFoldDB" id="A0AAE8N6I3"/>
<accession>A0AAE8N6I3</accession>
<sequence length="541" mass="60524">MLVDTSQGTRVAAAVFTAVSAGLTYFTYRLITHRRLYRDLPGPPHSLFWGHLKVFGIFASKLPKYTCISPIVAEIKHQYGLGDIFYIDLWPLGPCFTVLSSPDAAALATTVQTFPISTVVVDLYRWTTGTNFIDSTNGPLWKKLHRLIAPALTPAATKASLPSIIREAAALHAKFGALADGTAVVQDLAHEIGTFTFSNALRVLFGEPLDTRTTAELYQDSEGFVDAVGVIAYRSRTPLHAWWHRITVLKPVQRRMRRTIQDIMDRNHANLVQQNEKGFLPRETSPPIMDRMLLEAVTNKTGLDPGLTALISDNAMGIIVAGYGTTTDALCYILMLLSTHPDSLRELRQEHDEVFGSTFEGTLARLEEDPNHINQLKYTTAVINESLRLYSVGFAIRDPMPDMAAIEYKGRSYPVKNHVMGLNIYSIHYDDSLFPEARKFQPERFLDYAPYGINRNAYRPFERGLRACPGQSLATDQMRVAVLFLARWFDFELVDHEPSDSPRVSHTDMDMLLGKHAFQYTNVTAGPAGKVAMKISRTKRG</sequence>
<dbReference type="PANTHER" id="PTHR24305:SF166">
    <property type="entry name" value="CYTOCHROME P450 12A4, MITOCHONDRIAL-RELATED"/>
    <property type="match status" value="1"/>
</dbReference>
<feature type="binding site" description="axial binding residue" evidence="5">
    <location>
        <position position="468"/>
    </location>
    <ligand>
        <name>heme</name>
        <dbReference type="ChEBI" id="CHEBI:30413"/>
    </ligand>
    <ligandPart>
        <name>Fe</name>
        <dbReference type="ChEBI" id="CHEBI:18248"/>
    </ligandPart>
</feature>
<dbReference type="SUPFAM" id="SSF48264">
    <property type="entry name" value="Cytochrome P450"/>
    <property type="match status" value="1"/>
</dbReference>
<keyword evidence="2 5" id="KW-0349">Heme</keyword>
<dbReference type="Gene3D" id="1.10.630.10">
    <property type="entry name" value="Cytochrome P450"/>
    <property type="match status" value="1"/>
</dbReference>
<reference evidence="7" key="1">
    <citation type="submission" date="2018-03" db="EMBL/GenBank/DDBJ databases">
        <authorList>
            <person name="Guldener U."/>
        </authorList>
    </citation>
    <scope>NUCLEOTIDE SEQUENCE</scope>
</reference>
<keyword evidence="8" id="KW-1185">Reference proteome</keyword>
<organism evidence="7 8">
    <name type="scientific">Cephalotrichum gorgonifer</name>
    <dbReference type="NCBI Taxonomy" id="2041049"/>
    <lineage>
        <taxon>Eukaryota</taxon>
        <taxon>Fungi</taxon>
        <taxon>Dikarya</taxon>
        <taxon>Ascomycota</taxon>
        <taxon>Pezizomycotina</taxon>
        <taxon>Sordariomycetes</taxon>
        <taxon>Hypocreomycetidae</taxon>
        <taxon>Microascales</taxon>
        <taxon>Microascaceae</taxon>
        <taxon>Cephalotrichum</taxon>
    </lineage>
</organism>
<comment type="similarity">
    <text evidence="1">Belongs to the cytochrome P450 family.</text>
</comment>
<keyword evidence="4 5" id="KW-0408">Iron</keyword>
<evidence type="ECO:0008006" key="9">
    <source>
        <dbReference type="Google" id="ProtNLM"/>
    </source>
</evidence>
<dbReference type="EMBL" id="ONZQ02000014">
    <property type="protein sequence ID" value="SPO06038.1"/>
    <property type="molecule type" value="Genomic_DNA"/>
</dbReference>
<keyword evidence="6" id="KW-0812">Transmembrane</keyword>
<dbReference type="InterPro" id="IPR050121">
    <property type="entry name" value="Cytochrome_P450_monoxygenase"/>
</dbReference>
<dbReference type="GO" id="GO:0004497">
    <property type="term" value="F:monooxygenase activity"/>
    <property type="evidence" value="ECO:0007669"/>
    <property type="project" value="InterPro"/>
</dbReference>
<dbReference type="Proteomes" id="UP001187682">
    <property type="component" value="Unassembled WGS sequence"/>
</dbReference>
<dbReference type="GO" id="GO:0020037">
    <property type="term" value="F:heme binding"/>
    <property type="evidence" value="ECO:0007669"/>
    <property type="project" value="InterPro"/>
</dbReference>
<evidence type="ECO:0000256" key="3">
    <source>
        <dbReference type="ARBA" id="ARBA00022723"/>
    </source>
</evidence>
<keyword evidence="6" id="KW-1133">Transmembrane helix</keyword>
<keyword evidence="3 5" id="KW-0479">Metal-binding</keyword>
<evidence type="ECO:0000313" key="8">
    <source>
        <dbReference type="Proteomes" id="UP001187682"/>
    </source>
</evidence>
<keyword evidence="6" id="KW-0472">Membrane</keyword>
<evidence type="ECO:0000256" key="1">
    <source>
        <dbReference type="ARBA" id="ARBA00010617"/>
    </source>
</evidence>
<protein>
    <recommendedName>
        <fullName evidence="9">Cytochrome P450</fullName>
    </recommendedName>
</protein>
<dbReference type="PRINTS" id="PR00385">
    <property type="entry name" value="P450"/>
</dbReference>
<dbReference type="GO" id="GO:0005506">
    <property type="term" value="F:iron ion binding"/>
    <property type="evidence" value="ECO:0007669"/>
    <property type="project" value="InterPro"/>
</dbReference>
<comment type="cofactor">
    <cofactor evidence="5">
        <name>heme</name>
        <dbReference type="ChEBI" id="CHEBI:30413"/>
    </cofactor>
</comment>
<dbReference type="PRINTS" id="PR00463">
    <property type="entry name" value="EP450I"/>
</dbReference>
<evidence type="ECO:0000256" key="6">
    <source>
        <dbReference type="SAM" id="Phobius"/>
    </source>
</evidence>
<dbReference type="Pfam" id="PF00067">
    <property type="entry name" value="p450"/>
    <property type="match status" value="1"/>
</dbReference>
<proteinExistence type="inferred from homology"/>
<dbReference type="GO" id="GO:0016705">
    <property type="term" value="F:oxidoreductase activity, acting on paired donors, with incorporation or reduction of molecular oxygen"/>
    <property type="evidence" value="ECO:0007669"/>
    <property type="project" value="InterPro"/>
</dbReference>
<comment type="caution">
    <text evidence="7">The sequence shown here is derived from an EMBL/GenBank/DDBJ whole genome shotgun (WGS) entry which is preliminary data.</text>
</comment>